<feature type="domain" description="Protein kinase" evidence="16">
    <location>
        <begin position="495"/>
        <end position="772"/>
    </location>
</feature>
<evidence type="ECO:0000313" key="19">
    <source>
        <dbReference type="Proteomes" id="UP000813463"/>
    </source>
</evidence>
<evidence type="ECO:0000259" key="16">
    <source>
        <dbReference type="PROSITE" id="PS50011"/>
    </source>
</evidence>
<dbReference type="SMART" id="SM00108">
    <property type="entry name" value="B_lectin"/>
    <property type="match status" value="1"/>
</dbReference>
<evidence type="ECO:0000256" key="9">
    <source>
        <dbReference type="ARBA" id="ARBA00022989"/>
    </source>
</evidence>
<dbReference type="PROSITE" id="PS50948">
    <property type="entry name" value="PAN"/>
    <property type="match status" value="1"/>
</dbReference>
<sequence>MIATSSGVVILWSLMSLFITCIALDTIPLGKSIRDGTISETLVSANGDFELGFFSPGNSGRRYVGIWFKKIPVPTVVWVANREDPLVDSSGVLQLNNNSLVLYSSTRHVLWYSNSTIKMQNPVAQLLDSGNLVVRDEDENNPDNFLWQSFDYPCDTLLPGMKLGRDLVTGIDRFLTSWKSSDDPSPGSYTYQMDSHGYPQPFVFRDNSVELFRDGPWNGVWFSGTAMLPDDSLVEFVLNNKEMYYTYEMGNIPTRRTLTIDGNIQRLNWNDDTKSWTLLYTKPNDKCDSFAPCGSFGICSVTNLECECLKGFVPKSLTDWNEREQYRDGCVRNGPFNCSIDNGFIKYPNVKLPDTRSCWYNTTMTLKECKNKCLQNCSCTAYANVNVKDKGSGCLLWFGALLDVKDLTGPGQDLFVRVSSDSGGGKKGVWMGVGSSLSGVLLICGATIFVLRQKRRKGSQYEIKKVEESIISNNDKESELPIFALNVVEQATSYFSDSNKLGEGGFGPVYKGLLNNGVEIAVKRLSRDSRQGLEEFKNEVLFIARLQHRNLVRLVGCCIEAEERMLIYEYMPNKSLDRFIFDEMCRSILDWTTRLEIIKGIARGLLYLHEDSRLKIVHRDLKASNILLDSEMHPRISDFGLARCFDANEHEAMTTRVVGTYGYMPPEYTIDGVFSVKSDVYSFGVLVLEILSGKKNRGFLHADHQHNLLGHTWKLFKDGNSLDIVEPSMKNPSYEFEMQRSIHLGLLCVQQYPEDRPTMSFVNAMLCGDSILPEPKEPGFYFQRNMPLHSLSNNTHSTSNNEITVTLISGR</sequence>
<dbReference type="PANTHER" id="PTHR32444:SF235">
    <property type="entry name" value="OS01G0783900 PROTEIN"/>
    <property type="match status" value="1"/>
</dbReference>
<dbReference type="GO" id="GO:0004674">
    <property type="term" value="F:protein serine/threonine kinase activity"/>
    <property type="evidence" value="ECO:0007669"/>
    <property type="project" value="UniProtKB-KW"/>
</dbReference>
<comment type="catalytic activity">
    <reaction evidence="13">
        <text>L-threonyl-[protein] + ATP = O-phospho-L-threonyl-[protein] + ADP + H(+)</text>
        <dbReference type="Rhea" id="RHEA:46608"/>
        <dbReference type="Rhea" id="RHEA-COMP:11060"/>
        <dbReference type="Rhea" id="RHEA-COMP:11605"/>
        <dbReference type="ChEBI" id="CHEBI:15378"/>
        <dbReference type="ChEBI" id="CHEBI:30013"/>
        <dbReference type="ChEBI" id="CHEBI:30616"/>
        <dbReference type="ChEBI" id="CHEBI:61977"/>
        <dbReference type="ChEBI" id="CHEBI:456216"/>
        <dbReference type="EC" id="2.7.11.1"/>
    </reaction>
</comment>
<keyword evidence="12" id="KW-0325">Glycoprotein</keyword>
<dbReference type="RefSeq" id="XP_021841543.2">
    <property type="nucleotide sequence ID" value="XM_021985851.2"/>
</dbReference>
<protein>
    <recommendedName>
        <fullName evidence="13">Receptor-like serine/threonine-protein kinase</fullName>
        <ecNumber evidence="13">2.7.11.1</ecNumber>
    </recommendedName>
</protein>
<dbReference type="SMART" id="SM00220">
    <property type="entry name" value="S_TKc"/>
    <property type="match status" value="1"/>
</dbReference>
<dbReference type="AlphaFoldDB" id="A0A9R0I2S2"/>
<dbReference type="InterPro" id="IPR001245">
    <property type="entry name" value="Ser-Thr/Tyr_kinase_cat_dom"/>
</dbReference>
<evidence type="ECO:0000256" key="3">
    <source>
        <dbReference type="ARBA" id="ARBA00022679"/>
    </source>
</evidence>
<evidence type="ECO:0000256" key="1">
    <source>
        <dbReference type="ARBA" id="ARBA00004479"/>
    </source>
</evidence>
<dbReference type="InterPro" id="IPR011009">
    <property type="entry name" value="Kinase-like_dom_sf"/>
</dbReference>
<dbReference type="PANTHER" id="PTHR32444">
    <property type="entry name" value="BULB-TYPE LECTIN DOMAIN-CONTAINING PROTEIN"/>
    <property type="match status" value="1"/>
</dbReference>
<evidence type="ECO:0000256" key="2">
    <source>
        <dbReference type="ARBA" id="ARBA00022527"/>
    </source>
</evidence>
<dbReference type="Pfam" id="PF01453">
    <property type="entry name" value="B_lectin"/>
    <property type="match status" value="1"/>
</dbReference>
<dbReference type="InterPro" id="IPR024171">
    <property type="entry name" value="SRK-like_kinase"/>
</dbReference>
<evidence type="ECO:0000259" key="17">
    <source>
        <dbReference type="PROSITE" id="PS50927"/>
    </source>
</evidence>
<dbReference type="InterPro" id="IPR003609">
    <property type="entry name" value="Pan_app"/>
</dbReference>
<reference evidence="20" key="2">
    <citation type="submission" date="2025-08" db="UniProtKB">
        <authorList>
            <consortium name="RefSeq"/>
        </authorList>
    </citation>
    <scope>IDENTIFICATION</scope>
    <source>
        <tissue evidence="20">Leaf</tissue>
    </source>
</reference>
<keyword evidence="2 13" id="KW-0723">Serine/threonine-protein kinase</keyword>
<evidence type="ECO:0000256" key="7">
    <source>
        <dbReference type="ARBA" id="ARBA00022777"/>
    </source>
</evidence>
<comment type="subcellular location">
    <subcellularLocation>
        <location evidence="1">Membrane</location>
        <topology evidence="1">Single-pass type I membrane protein</topology>
    </subcellularLocation>
</comment>
<dbReference type="CDD" id="cd14066">
    <property type="entry name" value="STKc_IRAK"/>
    <property type="match status" value="1"/>
</dbReference>
<proteinExistence type="inferred from homology"/>
<dbReference type="SUPFAM" id="SSF56112">
    <property type="entry name" value="Protein kinase-like (PK-like)"/>
    <property type="match status" value="1"/>
</dbReference>
<dbReference type="PIRSF" id="PIRSF000641">
    <property type="entry name" value="SRK"/>
    <property type="match status" value="1"/>
</dbReference>
<dbReference type="GO" id="GO:0048544">
    <property type="term" value="P:recognition of pollen"/>
    <property type="evidence" value="ECO:0007669"/>
    <property type="project" value="InterPro"/>
</dbReference>
<evidence type="ECO:0000313" key="20">
    <source>
        <dbReference type="RefSeq" id="XP_021841543.2"/>
    </source>
</evidence>
<dbReference type="InterPro" id="IPR036426">
    <property type="entry name" value="Bulb-type_lectin_dom_sf"/>
</dbReference>
<evidence type="ECO:0000256" key="8">
    <source>
        <dbReference type="ARBA" id="ARBA00022840"/>
    </source>
</evidence>
<evidence type="ECO:0000256" key="11">
    <source>
        <dbReference type="ARBA" id="ARBA00023157"/>
    </source>
</evidence>
<dbReference type="SUPFAM" id="SSF51110">
    <property type="entry name" value="alpha-D-mannose-specific plant lectins"/>
    <property type="match status" value="1"/>
</dbReference>
<dbReference type="Pfam" id="PF08276">
    <property type="entry name" value="PAN_2"/>
    <property type="match status" value="1"/>
</dbReference>
<dbReference type="PROSITE" id="PS50927">
    <property type="entry name" value="BULB_LECTIN"/>
    <property type="match status" value="1"/>
</dbReference>
<evidence type="ECO:0000256" key="14">
    <source>
        <dbReference type="SAM" id="Phobius"/>
    </source>
</evidence>
<feature type="signal peptide" evidence="15">
    <location>
        <begin position="1"/>
        <end position="23"/>
    </location>
</feature>
<dbReference type="InterPro" id="IPR008271">
    <property type="entry name" value="Ser/Thr_kinase_AS"/>
</dbReference>
<keyword evidence="7 13" id="KW-0418">Kinase</keyword>
<feature type="domain" description="Apple" evidence="18">
    <location>
        <begin position="338"/>
        <end position="419"/>
    </location>
</feature>
<dbReference type="CDD" id="cd01098">
    <property type="entry name" value="PAN_AP_plant"/>
    <property type="match status" value="1"/>
</dbReference>
<dbReference type="Pfam" id="PF00954">
    <property type="entry name" value="S_locus_glycop"/>
    <property type="match status" value="1"/>
</dbReference>
<dbReference type="SMART" id="SM00473">
    <property type="entry name" value="PAN_AP"/>
    <property type="match status" value="1"/>
</dbReference>
<dbReference type="InterPro" id="IPR000858">
    <property type="entry name" value="S_locus_glycoprot_dom"/>
</dbReference>
<keyword evidence="4 14" id="KW-0812">Transmembrane</keyword>
<keyword evidence="9 14" id="KW-1133">Transmembrane helix</keyword>
<feature type="chain" id="PRO_5045431887" description="Receptor-like serine/threonine-protein kinase" evidence="15">
    <location>
        <begin position="24"/>
        <end position="811"/>
    </location>
</feature>
<keyword evidence="8 13" id="KW-0067">ATP-binding</keyword>
<dbReference type="PROSITE" id="PS50011">
    <property type="entry name" value="PROTEIN_KINASE_DOM"/>
    <property type="match status" value="1"/>
</dbReference>
<dbReference type="Gene3D" id="1.10.510.10">
    <property type="entry name" value="Transferase(Phosphotransferase) domain 1"/>
    <property type="match status" value="1"/>
</dbReference>
<dbReference type="Proteomes" id="UP000813463">
    <property type="component" value="Chromosome 4"/>
</dbReference>
<evidence type="ECO:0000256" key="13">
    <source>
        <dbReference type="PIRNR" id="PIRNR000641"/>
    </source>
</evidence>
<evidence type="ECO:0000256" key="6">
    <source>
        <dbReference type="ARBA" id="ARBA00022741"/>
    </source>
</evidence>
<evidence type="ECO:0000259" key="18">
    <source>
        <dbReference type="PROSITE" id="PS50948"/>
    </source>
</evidence>
<dbReference type="Gene3D" id="3.30.200.20">
    <property type="entry name" value="Phosphorylase Kinase, domain 1"/>
    <property type="match status" value="1"/>
</dbReference>
<accession>A0A9R0I2S2</accession>
<dbReference type="Gene3D" id="3.50.4.10">
    <property type="entry name" value="Hepatocyte Growth Factor"/>
    <property type="match status" value="1"/>
</dbReference>
<feature type="transmembrane region" description="Helical" evidence="14">
    <location>
        <begin position="429"/>
        <end position="451"/>
    </location>
</feature>
<keyword evidence="10 14" id="KW-0472">Membrane</keyword>
<comment type="similarity">
    <text evidence="13">Belongs to the protein kinase superfamily. Ser/Thr protein kinase family.</text>
</comment>
<keyword evidence="11" id="KW-1015">Disulfide bond</keyword>
<evidence type="ECO:0000256" key="5">
    <source>
        <dbReference type="ARBA" id="ARBA00022729"/>
    </source>
</evidence>
<keyword evidence="6 13" id="KW-0547">Nucleotide-binding</keyword>
<keyword evidence="19" id="KW-1185">Reference proteome</keyword>
<evidence type="ECO:0000256" key="10">
    <source>
        <dbReference type="ARBA" id="ARBA00023136"/>
    </source>
</evidence>
<dbReference type="Pfam" id="PF07714">
    <property type="entry name" value="PK_Tyr_Ser-Thr"/>
    <property type="match status" value="1"/>
</dbReference>
<dbReference type="GO" id="GO:0005524">
    <property type="term" value="F:ATP binding"/>
    <property type="evidence" value="ECO:0007669"/>
    <property type="project" value="UniProtKB-KW"/>
</dbReference>
<dbReference type="InterPro" id="IPR021820">
    <property type="entry name" value="S-locus_recpt_kinase_C"/>
</dbReference>
<dbReference type="Gene3D" id="2.90.10.10">
    <property type="entry name" value="Bulb-type lectin domain"/>
    <property type="match status" value="1"/>
</dbReference>
<organism evidence="19 20">
    <name type="scientific">Spinacia oleracea</name>
    <name type="common">Spinach</name>
    <dbReference type="NCBI Taxonomy" id="3562"/>
    <lineage>
        <taxon>Eukaryota</taxon>
        <taxon>Viridiplantae</taxon>
        <taxon>Streptophyta</taxon>
        <taxon>Embryophyta</taxon>
        <taxon>Tracheophyta</taxon>
        <taxon>Spermatophyta</taxon>
        <taxon>Magnoliopsida</taxon>
        <taxon>eudicotyledons</taxon>
        <taxon>Gunneridae</taxon>
        <taxon>Pentapetalae</taxon>
        <taxon>Caryophyllales</taxon>
        <taxon>Chenopodiaceae</taxon>
        <taxon>Chenopodioideae</taxon>
        <taxon>Anserineae</taxon>
        <taxon>Spinacia</taxon>
    </lineage>
</organism>
<dbReference type="CDD" id="cd00028">
    <property type="entry name" value="B_lectin"/>
    <property type="match status" value="1"/>
</dbReference>
<dbReference type="PROSITE" id="PS00108">
    <property type="entry name" value="PROTEIN_KINASE_ST"/>
    <property type="match status" value="1"/>
</dbReference>
<dbReference type="KEGG" id="soe:110781800"/>
<evidence type="ECO:0000256" key="12">
    <source>
        <dbReference type="ARBA" id="ARBA00023180"/>
    </source>
</evidence>
<evidence type="ECO:0000256" key="4">
    <source>
        <dbReference type="ARBA" id="ARBA00022692"/>
    </source>
</evidence>
<dbReference type="InterPro" id="IPR001480">
    <property type="entry name" value="Bulb-type_lectin_dom"/>
</dbReference>
<feature type="domain" description="Bulb-type lectin" evidence="17">
    <location>
        <begin position="27"/>
        <end position="147"/>
    </location>
</feature>
<keyword evidence="3 13" id="KW-0808">Transferase</keyword>
<keyword evidence="5 15" id="KW-0732">Signal</keyword>
<reference evidence="19" key="1">
    <citation type="journal article" date="2021" name="Nat. Commun.">
        <title>Genomic analyses provide insights into spinach domestication and the genetic basis of agronomic traits.</title>
        <authorList>
            <person name="Cai X."/>
            <person name="Sun X."/>
            <person name="Xu C."/>
            <person name="Sun H."/>
            <person name="Wang X."/>
            <person name="Ge C."/>
            <person name="Zhang Z."/>
            <person name="Wang Q."/>
            <person name="Fei Z."/>
            <person name="Jiao C."/>
            <person name="Wang Q."/>
        </authorList>
    </citation>
    <scope>NUCLEOTIDE SEQUENCE [LARGE SCALE GENOMIC DNA]</scope>
    <source>
        <strain evidence="19">cv. Varoflay</strain>
    </source>
</reference>
<dbReference type="GeneID" id="110781800"/>
<dbReference type="Pfam" id="PF11883">
    <property type="entry name" value="DUF3403"/>
    <property type="match status" value="1"/>
</dbReference>
<evidence type="ECO:0000256" key="15">
    <source>
        <dbReference type="SAM" id="SignalP"/>
    </source>
</evidence>
<dbReference type="InterPro" id="IPR000719">
    <property type="entry name" value="Prot_kinase_dom"/>
</dbReference>
<dbReference type="EC" id="2.7.11.1" evidence="13"/>
<gene>
    <name evidence="20" type="primary">LOC110781800</name>
</gene>
<dbReference type="GO" id="GO:0016020">
    <property type="term" value="C:membrane"/>
    <property type="evidence" value="ECO:0007669"/>
    <property type="project" value="UniProtKB-SubCell"/>
</dbReference>
<name>A0A9R0I2S2_SPIOL</name>
<comment type="catalytic activity">
    <reaction evidence="13">
        <text>L-seryl-[protein] + ATP = O-phospho-L-seryl-[protein] + ADP + H(+)</text>
        <dbReference type="Rhea" id="RHEA:17989"/>
        <dbReference type="Rhea" id="RHEA-COMP:9863"/>
        <dbReference type="Rhea" id="RHEA-COMP:11604"/>
        <dbReference type="ChEBI" id="CHEBI:15378"/>
        <dbReference type="ChEBI" id="CHEBI:29999"/>
        <dbReference type="ChEBI" id="CHEBI:30616"/>
        <dbReference type="ChEBI" id="CHEBI:83421"/>
        <dbReference type="ChEBI" id="CHEBI:456216"/>
        <dbReference type="EC" id="2.7.11.1"/>
    </reaction>
</comment>